<evidence type="ECO:0000256" key="3">
    <source>
        <dbReference type="ARBA" id="ARBA00022801"/>
    </source>
</evidence>
<dbReference type="GO" id="GO:0008233">
    <property type="term" value="F:peptidase activity"/>
    <property type="evidence" value="ECO:0007669"/>
    <property type="project" value="UniProtKB-KW"/>
</dbReference>
<dbReference type="GO" id="GO:0046872">
    <property type="term" value="F:metal ion binding"/>
    <property type="evidence" value="ECO:0007669"/>
    <property type="project" value="UniProtKB-KW"/>
</dbReference>
<dbReference type="PANTHER" id="PTHR43270:SF12">
    <property type="entry name" value="SUCCINYL-DIAMINOPIMELATE DESUCCINYLASE"/>
    <property type="match status" value="1"/>
</dbReference>
<name>A0A2M9HQW9_9BIFI</name>
<dbReference type="EMBL" id="PGLQ01000002">
    <property type="protein sequence ID" value="PJM79204.1"/>
    <property type="molecule type" value="Genomic_DNA"/>
</dbReference>
<evidence type="ECO:0000256" key="1">
    <source>
        <dbReference type="ARBA" id="ARBA00022670"/>
    </source>
</evidence>
<gene>
    <name evidence="5" type="ORF">CUU80_03875</name>
</gene>
<dbReference type="SUPFAM" id="SSF53187">
    <property type="entry name" value="Zn-dependent exopeptidases"/>
    <property type="match status" value="1"/>
</dbReference>
<dbReference type="Pfam" id="PF07687">
    <property type="entry name" value="M20_dimer"/>
    <property type="match status" value="1"/>
</dbReference>
<dbReference type="Pfam" id="PF01546">
    <property type="entry name" value="Peptidase_M20"/>
    <property type="match status" value="1"/>
</dbReference>
<dbReference type="OrthoDB" id="9761532at2"/>
<dbReference type="GO" id="GO:0006508">
    <property type="term" value="P:proteolysis"/>
    <property type="evidence" value="ECO:0007669"/>
    <property type="project" value="UniProtKB-KW"/>
</dbReference>
<dbReference type="CDD" id="cd03893">
    <property type="entry name" value="M20_Dipept_like"/>
    <property type="match status" value="1"/>
</dbReference>
<keyword evidence="2" id="KW-0479">Metal-binding</keyword>
<dbReference type="InterPro" id="IPR051458">
    <property type="entry name" value="Cyt/Met_Dipeptidase"/>
</dbReference>
<dbReference type="Gene3D" id="3.30.70.360">
    <property type="match status" value="1"/>
</dbReference>
<protein>
    <submittedName>
        <fullName evidence="5">Dipeptidase</fullName>
    </submittedName>
</protein>
<feature type="domain" description="Peptidase M20 dimerisation" evidence="4">
    <location>
        <begin position="206"/>
        <end position="356"/>
    </location>
</feature>
<dbReference type="Proteomes" id="UP000228755">
    <property type="component" value="Unassembled WGS sequence"/>
</dbReference>
<proteinExistence type="predicted"/>
<evidence type="ECO:0000313" key="6">
    <source>
        <dbReference type="Proteomes" id="UP000228755"/>
    </source>
</evidence>
<dbReference type="InterPro" id="IPR011650">
    <property type="entry name" value="Peptidase_M20_dimer"/>
</dbReference>
<dbReference type="InterPro" id="IPR002933">
    <property type="entry name" value="Peptidase_M20"/>
</dbReference>
<organism evidence="5 6">
    <name type="scientific">Bifidobacterium scaligerum</name>
    <dbReference type="NCBI Taxonomy" id="2052656"/>
    <lineage>
        <taxon>Bacteria</taxon>
        <taxon>Bacillati</taxon>
        <taxon>Actinomycetota</taxon>
        <taxon>Actinomycetes</taxon>
        <taxon>Bifidobacteriales</taxon>
        <taxon>Bifidobacteriaceae</taxon>
        <taxon>Bifidobacterium</taxon>
    </lineage>
</organism>
<dbReference type="NCBIfam" id="NF005914">
    <property type="entry name" value="PRK07907.1"/>
    <property type="match status" value="1"/>
</dbReference>
<evidence type="ECO:0000256" key="2">
    <source>
        <dbReference type="ARBA" id="ARBA00022723"/>
    </source>
</evidence>
<evidence type="ECO:0000313" key="5">
    <source>
        <dbReference type="EMBL" id="PJM79204.1"/>
    </source>
</evidence>
<dbReference type="AlphaFoldDB" id="A0A2M9HQW9"/>
<dbReference type="Gene3D" id="3.40.630.10">
    <property type="entry name" value="Zn peptidases"/>
    <property type="match status" value="1"/>
</dbReference>
<evidence type="ECO:0000259" key="4">
    <source>
        <dbReference type="Pfam" id="PF07687"/>
    </source>
</evidence>
<dbReference type="RefSeq" id="WP_100496062.1">
    <property type="nucleotide sequence ID" value="NZ_PGLQ01000002.1"/>
</dbReference>
<reference evidence="5 6" key="1">
    <citation type="submission" date="2017-11" db="EMBL/GenBank/DDBJ databases">
        <title>Draft genome sequences of strains TRE 1, TRE D, TRE H and TRI 7, isolated from tamarins, belonging to four potential novel Bifidobacterium species.</title>
        <authorList>
            <person name="Mattarelli P."/>
            <person name="Modesto M."/>
            <person name="Bonetti A."/>
            <person name="Puglisi E."/>
            <person name="Morelli L."/>
        </authorList>
    </citation>
    <scope>NUCLEOTIDE SEQUENCE [LARGE SCALE GENOMIC DNA]</scope>
    <source>
        <strain evidence="6">TRED</strain>
    </source>
</reference>
<comment type="caution">
    <text evidence="5">The sequence shown here is derived from an EMBL/GenBank/DDBJ whole genome shotgun (WGS) entry which is preliminary data.</text>
</comment>
<sequence>MTAPDAGTLDADLIRSRVESDWNRIVELLSRKIALQSVSAKGITAEHMKRSAEFVADELKLVGVDAKVVQATNEDGTPGAWEVIGSRIVSPDAPTVLLYAHHDVQPVPDASAWNTDPFVATEIDGRLYGRGSADDGGGIAIHSGALKALGDDLKVNVKVFIEGEEEMGSPSFIPFVSAHKDEFAADVIIVADSGNWAADIPSLTTSLRGNTTVDVTVRGLKHPVHSGQYGGPILDSNTLAAMLISSLYNENGELAVPGVASEEPVGGLQQDVDETGVRADAGVVDGYVLAGTGSLASRLWTKPSLTVIGFDAQPVEGSFNVISPETRFRLSLRTAPSQRPEEAQSALMDYLKRSAPFGAEVEVEAGENGMGWAMDPNAEATKDALEAMEEAFGVAPINQGQGGSIPFIPELQRLFPDAQVLVTGPEDPKANAHSPNESISLPGLKDNVITEALLLDKLGKADK</sequence>
<keyword evidence="1" id="KW-0645">Protease</keyword>
<accession>A0A2M9HQW9</accession>
<dbReference type="PANTHER" id="PTHR43270">
    <property type="entry name" value="BETA-ALA-HIS DIPEPTIDASE"/>
    <property type="match status" value="1"/>
</dbReference>
<keyword evidence="6" id="KW-1185">Reference proteome</keyword>
<keyword evidence="3" id="KW-0378">Hydrolase</keyword>